<keyword evidence="2" id="KW-1185">Reference proteome</keyword>
<evidence type="ECO:0000313" key="1">
    <source>
        <dbReference type="EMBL" id="RQP21779.1"/>
    </source>
</evidence>
<dbReference type="EMBL" id="QUSW01000009">
    <property type="protein sequence ID" value="RQP21779.1"/>
    <property type="molecule type" value="Genomic_DNA"/>
</dbReference>
<dbReference type="Proteomes" id="UP000267464">
    <property type="component" value="Unassembled WGS sequence"/>
</dbReference>
<reference evidence="1 2" key="1">
    <citation type="submission" date="2018-08" db="EMBL/GenBank/DDBJ databases">
        <authorList>
            <person name="Khan S.A."/>
            <person name="Jeon C.O."/>
            <person name="Chun B.H."/>
            <person name="Jeong S.E."/>
        </authorList>
    </citation>
    <scope>NUCLEOTIDE SEQUENCE [LARGE SCALE GENOMIC DNA]</scope>
    <source>
        <strain evidence="1 2">S-16</strain>
    </source>
</reference>
<protein>
    <submittedName>
        <fullName evidence="1">Uncharacterized protein</fullName>
    </submittedName>
</protein>
<evidence type="ECO:0000313" key="2">
    <source>
        <dbReference type="Proteomes" id="UP000267464"/>
    </source>
</evidence>
<name>A0A3N7JKD8_9BURK</name>
<accession>A0A3N7JKD8</accession>
<reference evidence="1 2" key="2">
    <citation type="submission" date="2018-12" db="EMBL/GenBank/DDBJ databases">
        <title>Rhizobacter gummiphilus sp. nov., a rubber-degrading bacterium isolated from the soil of a botanical garden in Japan.</title>
        <authorList>
            <person name="Shunsuke S.S."/>
        </authorList>
    </citation>
    <scope>NUCLEOTIDE SEQUENCE [LARGE SCALE GENOMIC DNA]</scope>
    <source>
        <strain evidence="1 2">S-16</strain>
    </source>
</reference>
<proteinExistence type="predicted"/>
<comment type="caution">
    <text evidence="1">The sequence shown here is derived from an EMBL/GenBank/DDBJ whole genome shotgun (WGS) entry which is preliminary data.</text>
</comment>
<dbReference type="AlphaFoldDB" id="A0A3N7JKD8"/>
<organism evidence="1 2">
    <name type="scientific">Piscinibacter terrae</name>
    <dbReference type="NCBI Taxonomy" id="2496871"/>
    <lineage>
        <taxon>Bacteria</taxon>
        <taxon>Pseudomonadati</taxon>
        <taxon>Pseudomonadota</taxon>
        <taxon>Betaproteobacteria</taxon>
        <taxon>Burkholderiales</taxon>
        <taxon>Sphaerotilaceae</taxon>
        <taxon>Piscinibacter</taxon>
    </lineage>
</organism>
<sequence>MTIDELTTLADILNKLVKADLRCTVVSFGTEQMVHLKSALRLTKRTDLVGRFLAGLTSFDGISSQAEAEAVLGQFDNPEIADYPRGSGWSFSRFFCPCAFVNGWRLSHEAKHCWCAFQTAAREFSPDGIEGLQVGAEYFTAAVEYMLTQAMDYETTEPDFEDWAVAVSESGFIDSLGETYRVGDVAVPPAPPRKKGAEE</sequence>
<gene>
    <name evidence="1" type="ORF">DZC73_25380</name>
</gene>